<dbReference type="GO" id="GO:0003677">
    <property type="term" value="F:DNA binding"/>
    <property type="evidence" value="ECO:0007669"/>
    <property type="project" value="UniProtKB-UniRule"/>
</dbReference>
<evidence type="ECO:0000256" key="1">
    <source>
        <dbReference type="ARBA" id="ARBA00023125"/>
    </source>
</evidence>
<protein>
    <submittedName>
        <fullName evidence="4">TetR/AcrR family transcriptional regulator</fullName>
    </submittedName>
</protein>
<evidence type="ECO:0000313" key="4">
    <source>
        <dbReference type="EMBL" id="WND01860.1"/>
    </source>
</evidence>
<reference evidence="4" key="1">
    <citation type="submission" date="2023-04" db="EMBL/GenBank/DDBJ databases">
        <title>Complete genome sequence of Temperatibacter marinus.</title>
        <authorList>
            <person name="Rong J.-C."/>
            <person name="Yi M.-L."/>
            <person name="Zhao Q."/>
        </authorList>
    </citation>
    <scope>NUCLEOTIDE SEQUENCE</scope>
    <source>
        <strain evidence="4">NBRC 110045</strain>
    </source>
</reference>
<dbReference type="KEGG" id="tmk:QGN29_09885"/>
<dbReference type="Gene3D" id="1.10.357.10">
    <property type="entry name" value="Tetracycline Repressor, domain 2"/>
    <property type="match status" value="1"/>
</dbReference>
<dbReference type="InterPro" id="IPR009057">
    <property type="entry name" value="Homeodomain-like_sf"/>
</dbReference>
<gene>
    <name evidence="4" type="ORF">QGN29_09885</name>
</gene>
<organism evidence="4 5">
    <name type="scientific">Temperatibacter marinus</name>
    <dbReference type="NCBI Taxonomy" id="1456591"/>
    <lineage>
        <taxon>Bacteria</taxon>
        <taxon>Pseudomonadati</taxon>
        <taxon>Pseudomonadota</taxon>
        <taxon>Alphaproteobacteria</taxon>
        <taxon>Kordiimonadales</taxon>
        <taxon>Temperatibacteraceae</taxon>
        <taxon>Temperatibacter</taxon>
    </lineage>
</organism>
<keyword evidence="5" id="KW-1185">Reference proteome</keyword>
<dbReference type="SUPFAM" id="SSF46689">
    <property type="entry name" value="Homeodomain-like"/>
    <property type="match status" value="1"/>
</dbReference>
<evidence type="ECO:0000256" key="2">
    <source>
        <dbReference type="PROSITE-ProRule" id="PRU00335"/>
    </source>
</evidence>
<keyword evidence="1 2" id="KW-0238">DNA-binding</keyword>
<dbReference type="EMBL" id="CP123872">
    <property type="protein sequence ID" value="WND01860.1"/>
    <property type="molecule type" value="Genomic_DNA"/>
</dbReference>
<dbReference type="AlphaFoldDB" id="A0AA52EBV5"/>
<sequence length="198" mass="22022">MARPSRKAERRMQILDAYGLCLSEYGVKGATLEKVSEKAGLARALIRHNVGNREQLFDAYIEYFIGQSTDALDQLYKALPATERLKALVAYLFDVSISDRQITQISFALLIQASHEPYLARIMNDWSDSFLNLLKKVIQEDYPNAQNSLIETIAYGIMSLSYNVDSTALTGIQSSARIASHAAATLLIAELDRSNPDS</sequence>
<name>A0AA52EBV5_9PROT</name>
<accession>A0AA52EBV5</accession>
<dbReference type="InterPro" id="IPR001647">
    <property type="entry name" value="HTH_TetR"/>
</dbReference>
<proteinExistence type="predicted"/>
<feature type="DNA-binding region" description="H-T-H motif" evidence="2">
    <location>
        <begin position="31"/>
        <end position="50"/>
    </location>
</feature>
<evidence type="ECO:0000313" key="5">
    <source>
        <dbReference type="Proteomes" id="UP001268683"/>
    </source>
</evidence>
<feature type="domain" description="HTH tetR-type" evidence="3">
    <location>
        <begin position="8"/>
        <end position="68"/>
    </location>
</feature>
<dbReference type="Proteomes" id="UP001268683">
    <property type="component" value="Chromosome"/>
</dbReference>
<dbReference type="PROSITE" id="PS50977">
    <property type="entry name" value="HTH_TETR_2"/>
    <property type="match status" value="1"/>
</dbReference>
<evidence type="ECO:0000259" key="3">
    <source>
        <dbReference type="PROSITE" id="PS50977"/>
    </source>
</evidence>
<dbReference type="RefSeq" id="WP_310797690.1">
    <property type="nucleotide sequence ID" value="NZ_CP123872.1"/>
</dbReference>